<dbReference type="SUPFAM" id="SSF52402">
    <property type="entry name" value="Adenine nucleotide alpha hydrolases-like"/>
    <property type="match status" value="2"/>
</dbReference>
<evidence type="ECO:0000256" key="2">
    <source>
        <dbReference type="ARBA" id="ARBA00022741"/>
    </source>
</evidence>
<dbReference type="InterPro" id="IPR014729">
    <property type="entry name" value="Rossmann-like_a/b/a_fold"/>
</dbReference>
<dbReference type="Proteomes" id="UP000190074">
    <property type="component" value="Unassembled WGS sequence"/>
</dbReference>
<comment type="similarity">
    <text evidence="1">Belongs to the universal stress protein A family.</text>
</comment>
<sequence>MNATSPRPYILVGIDGSASALHALTWAGAEAQRRNLPLRLVHIVDYSSFGYGFNPGISASFFQHLDEDGVKFLDQARDHVHALYPNVETSTANVKGRPVSVLVEMSNAAFLTVLGSSGLGGFTGMLAGSVSVSLAAKGHSPVVVVRESGTPPDGPVVLGVNGSQSSEEAIGWAFEEASMRDAELIAVHVWNDVPPGYVFAYTAWARMDWAAEEQRQAEVLAERLAGWGEKHPNVKVRRVVAMGNPAEVLLRRAQHAQLVVVGSRGRGDVGGFFLGSVSHALIHKAACPVLIARPHADESQR</sequence>
<dbReference type="PANTHER" id="PTHR46268:SF27">
    <property type="entry name" value="UNIVERSAL STRESS PROTEIN RV2623"/>
    <property type="match status" value="1"/>
</dbReference>
<dbReference type="InterPro" id="IPR006016">
    <property type="entry name" value="UspA"/>
</dbReference>
<name>A0A1U5NFN0_9MYCO</name>
<dbReference type="Gene3D" id="3.40.50.620">
    <property type="entry name" value="HUPs"/>
    <property type="match status" value="2"/>
</dbReference>
<organism evidence="5 6">
    <name type="scientific">Mycobacteroides abscessus subsp. massiliense</name>
    <dbReference type="NCBI Taxonomy" id="1962118"/>
    <lineage>
        <taxon>Bacteria</taxon>
        <taxon>Bacillati</taxon>
        <taxon>Actinomycetota</taxon>
        <taxon>Actinomycetes</taxon>
        <taxon>Mycobacteriales</taxon>
        <taxon>Mycobacteriaceae</taxon>
        <taxon>Mycobacteroides</taxon>
        <taxon>Mycobacteroides abscessus</taxon>
    </lineage>
</organism>
<feature type="domain" description="UspA" evidence="4">
    <location>
        <begin position="10"/>
        <end position="146"/>
    </location>
</feature>
<evidence type="ECO:0000313" key="6">
    <source>
        <dbReference type="Proteomes" id="UP000190074"/>
    </source>
</evidence>
<dbReference type="InterPro" id="IPR006015">
    <property type="entry name" value="Universal_stress_UspA"/>
</dbReference>
<accession>A0A1U5NFN0</accession>
<reference evidence="5 6" key="1">
    <citation type="submission" date="2016-11" db="EMBL/GenBank/DDBJ databases">
        <authorList>
            <consortium name="Pathogen Informatics"/>
        </authorList>
    </citation>
    <scope>NUCLEOTIDE SEQUENCE [LARGE SCALE GENOMIC DNA]</scope>
    <source>
        <strain evidence="5 6">911</strain>
    </source>
</reference>
<dbReference type="PRINTS" id="PR01438">
    <property type="entry name" value="UNVRSLSTRESS"/>
</dbReference>
<dbReference type="EMBL" id="FVGW01000007">
    <property type="protein sequence ID" value="SKM35634.1"/>
    <property type="molecule type" value="Genomic_DNA"/>
</dbReference>
<dbReference type="PANTHER" id="PTHR46268">
    <property type="entry name" value="STRESS RESPONSE PROTEIN NHAX"/>
    <property type="match status" value="1"/>
</dbReference>
<dbReference type="AlphaFoldDB" id="A0A1U5NFN0"/>
<dbReference type="Pfam" id="PF00582">
    <property type="entry name" value="Usp"/>
    <property type="match status" value="2"/>
</dbReference>
<gene>
    <name evidence="5" type="ORF">SAMEA2259716_03693</name>
</gene>
<evidence type="ECO:0000259" key="4">
    <source>
        <dbReference type="Pfam" id="PF00582"/>
    </source>
</evidence>
<keyword evidence="2" id="KW-0547">Nucleotide-binding</keyword>
<dbReference type="RefSeq" id="WP_005137472.1">
    <property type="nucleotide sequence ID" value="NZ_CP021122.1"/>
</dbReference>
<proteinExistence type="inferred from homology"/>
<evidence type="ECO:0000256" key="3">
    <source>
        <dbReference type="ARBA" id="ARBA00022840"/>
    </source>
</evidence>
<feature type="domain" description="UspA" evidence="4">
    <location>
        <begin position="156"/>
        <end position="293"/>
    </location>
</feature>
<evidence type="ECO:0000313" key="5">
    <source>
        <dbReference type="EMBL" id="SKM35634.1"/>
    </source>
</evidence>
<dbReference type="GO" id="GO:0005524">
    <property type="term" value="F:ATP binding"/>
    <property type="evidence" value="ECO:0007669"/>
    <property type="project" value="UniProtKB-KW"/>
</dbReference>
<keyword evidence="3" id="KW-0067">ATP-binding</keyword>
<protein>
    <submittedName>
        <fullName evidence="5">Universal stress protein</fullName>
    </submittedName>
</protein>
<evidence type="ECO:0000256" key="1">
    <source>
        <dbReference type="ARBA" id="ARBA00008791"/>
    </source>
</evidence>